<proteinExistence type="predicted"/>
<keyword evidence="1" id="KW-0732">Signal</keyword>
<dbReference type="GO" id="GO:0006508">
    <property type="term" value="P:proteolysis"/>
    <property type="evidence" value="ECO:0007669"/>
    <property type="project" value="InterPro"/>
</dbReference>
<dbReference type="PANTHER" id="PTHR46580">
    <property type="entry name" value="SENSOR KINASE-RELATED"/>
    <property type="match status" value="1"/>
</dbReference>
<dbReference type="SUPFAM" id="SSF55486">
    <property type="entry name" value="Metalloproteases ('zincins'), catalytic domain"/>
    <property type="match status" value="1"/>
</dbReference>
<dbReference type="EMBL" id="JAAAPK010000020">
    <property type="protein sequence ID" value="NBC46261.1"/>
    <property type="molecule type" value="Genomic_DNA"/>
</dbReference>
<gene>
    <name evidence="3" type="ORF">GTZ93_41390</name>
</gene>
<evidence type="ECO:0000256" key="1">
    <source>
        <dbReference type="ARBA" id="ARBA00022729"/>
    </source>
</evidence>
<accession>A0A7X5BUE3</accession>
<dbReference type="Proteomes" id="UP000537825">
    <property type="component" value="Unassembled WGS sequence"/>
</dbReference>
<keyword evidence="4" id="KW-1185">Reference proteome</keyword>
<dbReference type="InterPro" id="IPR006026">
    <property type="entry name" value="Peptidase_Metallo"/>
</dbReference>
<dbReference type="Gene3D" id="2.130.10.130">
    <property type="entry name" value="Integrin alpha, N-terminal"/>
    <property type="match status" value="1"/>
</dbReference>
<comment type="caution">
    <text evidence="3">The sequence shown here is derived from an EMBL/GenBank/DDBJ whole genome shotgun (WGS) entry which is preliminary data.</text>
</comment>
<dbReference type="PANTHER" id="PTHR46580:SF2">
    <property type="entry name" value="MAM DOMAIN-CONTAINING PROTEIN"/>
    <property type="match status" value="1"/>
</dbReference>
<dbReference type="Gene3D" id="3.40.390.10">
    <property type="entry name" value="Collagenase (Catalytic Domain)"/>
    <property type="match status" value="1"/>
</dbReference>
<evidence type="ECO:0000313" key="3">
    <source>
        <dbReference type="EMBL" id="NBC46261.1"/>
    </source>
</evidence>
<organism evidence="3 4">
    <name type="scientific">Corallococcus exiguus</name>
    <dbReference type="NCBI Taxonomy" id="83462"/>
    <lineage>
        <taxon>Bacteria</taxon>
        <taxon>Pseudomonadati</taxon>
        <taxon>Myxococcota</taxon>
        <taxon>Myxococcia</taxon>
        <taxon>Myxococcales</taxon>
        <taxon>Cystobacterineae</taxon>
        <taxon>Myxococcaceae</taxon>
        <taxon>Corallococcus</taxon>
    </lineage>
</organism>
<sequence>MPFLRRALWLAVSGVVINGCGGEVQEPAREPDLSVKSDALYSENAVQLWSLTNPVIPVCWLTPGYDVDKQLMKESLARTWEFESQVQFTWTEGCPTTGTAKYVRLELIPSAPTDSGGGIVNVGMAGAFRLPSQGRSGYIDLPGTNFSGRLSRLQYLASHELGHVMGFNHEQHRDDAQLPCSANVNLGQAYTRYDRHSLMQSMNACNNNMSEDLSAFDKVGVASVYGPRRWTDQFGTQGETPGEILRQLADVDGDGADELIYFHGNGVRVAAANALQRTFQVAQVWLADFGTSAGWSGTLHPRSVGDVNGDGRADIVGFGENGVSLSYSTGSSFTPGAFSFVGFHHASPNWPSALAAPRMLADVNGDGTDDIIGFNDSGTVVSLSQCTGALCTASTQFAAPVVALAAFGSSVAQGGWDGVRHPRRVADVNGDGKADIVGFSEWGVIVALSTSTATTASFAPPALWVADYGADPSVGSWATADYPRYLGDLNADGRADIIGFGHDYVWVSFSTGTTFLPAQRVLKNFTVTGGSWQAAFPRFIGDVDHDGKVDLVGSSPQGTQVFLGKTFDANALAP</sequence>
<dbReference type="Pfam" id="PF13517">
    <property type="entry name" value="FG-GAP_3"/>
    <property type="match status" value="2"/>
</dbReference>
<protein>
    <submittedName>
        <fullName evidence="3">Peptidase M12A astacin</fullName>
    </submittedName>
</protein>
<dbReference type="GO" id="GO:0008237">
    <property type="term" value="F:metallopeptidase activity"/>
    <property type="evidence" value="ECO:0007669"/>
    <property type="project" value="InterPro"/>
</dbReference>
<evidence type="ECO:0000313" key="4">
    <source>
        <dbReference type="Proteomes" id="UP000537825"/>
    </source>
</evidence>
<dbReference type="AlphaFoldDB" id="A0A7X5BUE3"/>
<dbReference type="SMART" id="SM00235">
    <property type="entry name" value="ZnMc"/>
    <property type="match status" value="1"/>
</dbReference>
<dbReference type="InterPro" id="IPR028994">
    <property type="entry name" value="Integrin_alpha_N"/>
</dbReference>
<name>A0A7X5BUE3_9BACT</name>
<reference evidence="3 4" key="1">
    <citation type="submission" date="2020-01" db="EMBL/GenBank/DDBJ databases">
        <title>The draft genome sequence of Corallococcus exiguus DSM 14696.</title>
        <authorList>
            <person name="Zhang X."/>
            <person name="Zhu H."/>
        </authorList>
    </citation>
    <scope>NUCLEOTIDE SEQUENCE [LARGE SCALE GENOMIC DNA]</scope>
    <source>
        <strain evidence="3 4">DSM 14696</strain>
    </source>
</reference>
<dbReference type="RefSeq" id="WP_139919209.1">
    <property type="nucleotide sequence ID" value="NZ_CBCSLE010000148.1"/>
</dbReference>
<evidence type="ECO:0000259" key="2">
    <source>
        <dbReference type="SMART" id="SM00235"/>
    </source>
</evidence>
<dbReference type="GO" id="GO:0008270">
    <property type="term" value="F:zinc ion binding"/>
    <property type="evidence" value="ECO:0007669"/>
    <property type="project" value="InterPro"/>
</dbReference>
<feature type="domain" description="Peptidase metallopeptidase" evidence="2">
    <location>
        <begin position="45"/>
        <end position="215"/>
    </location>
</feature>
<dbReference type="InterPro" id="IPR013517">
    <property type="entry name" value="FG-GAP"/>
</dbReference>
<dbReference type="SUPFAM" id="SSF69318">
    <property type="entry name" value="Integrin alpha N-terminal domain"/>
    <property type="match status" value="1"/>
</dbReference>
<dbReference type="InterPro" id="IPR024079">
    <property type="entry name" value="MetalloPept_cat_dom_sf"/>
</dbReference>